<feature type="transmembrane region" description="Helical" evidence="6">
    <location>
        <begin position="46"/>
        <end position="68"/>
    </location>
</feature>
<feature type="transmembrane region" description="Helical" evidence="6">
    <location>
        <begin position="346"/>
        <end position="369"/>
    </location>
</feature>
<evidence type="ECO:0000256" key="1">
    <source>
        <dbReference type="ARBA" id="ARBA00004141"/>
    </source>
</evidence>
<dbReference type="Proteomes" id="UP000013827">
    <property type="component" value="Unassembled WGS sequence"/>
</dbReference>
<feature type="compositionally biased region" description="Basic and acidic residues" evidence="5">
    <location>
        <begin position="259"/>
        <end position="269"/>
    </location>
</feature>
<name>A0A0D3KES7_EMIH1</name>
<dbReference type="Pfam" id="PF03547">
    <property type="entry name" value="Mem_trans"/>
    <property type="match status" value="1"/>
</dbReference>
<keyword evidence="8" id="KW-1185">Reference proteome</keyword>
<feature type="transmembrane region" description="Helical" evidence="6">
    <location>
        <begin position="15"/>
        <end position="34"/>
    </location>
</feature>
<keyword evidence="3 6" id="KW-1133">Transmembrane helix</keyword>
<feature type="compositionally biased region" description="Low complexity" evidence="5">
    <location>
        <begin position="674"/>
        <end position="683"/>
    </location>
</feature>
<evidence type="ECO:0000313" key="8">
    <source>
        <dbReference type="Proteomes" id="UP000013827"/>
    </source>
</evidence>
<dbReference type="EnsemblProtists" id="EOD34262">
    <property type="protein sequence ID" value="EOD34262"/>
    <property type="gene ID" value="EMIHUDRAFT_462542"/>
</dbReference>
<reference evidence="8" key="1">
    <citation type="journal article" date="2013" name="Nature">
        <title>Pan genome of the phytoplankton Emiliania underpins its global distribution.</title>
        <authorList>
            <person name="Read B.A."/>
            <person name="Kegel J."/>
            <person name="Klute M.J."/>
            <person name="Kuo A."/>
            <person name="Lefebvre S.C."/>
            <person name="Maumus F."/>
            <person name="Mayer C."/>
            <person name="Miller J."/>
            <person name="Monier A."/>
            <person name="Salamov A."/>
            <person name="Young J."/>
            <person name="Aguilar M."/>
            <person name="Claverie J.M."/>
            <person name="Frickenhaus S."/>
            <person name="Gonzalez K."/>
            <person name="Herman E.K."/>
            <person name="Lin Y.C."/>
            <person name="Napier J."/>
            <person name="Ogata H."/>
            <person name="Sarno A.F."/>
            <person name="Shmutz J."/>
            <person name="Schroeder D."/>
            <person name="de Vargas C."/>
            <person name="Verret F."/>
            <person name="von Dassow P."/>
            <person name="Valentin K."/>
            <person name="Van de Peer Y."/>
            <person name="Wheeler G."/>
            <person name="Dacks J.B."/>
            <person name="Delwiche C.F."/>
            <person name="Dyhrman S.T."/>
            <person name="Glockner G."/>
            <person name="John U."/>
            <person name="Richards T."/>
            <person name="Worden A.Z."/>
            <person name="Zhang X."/>
            <person name="Grigoriev I.V."/>
            <person name="Allen A.E."/>
            <person name="Bidle K."/>
            <person name="Borodovsky M."/>
            <person name="Bowler C."/>
            <person name="Brownlee C."/>
            <person name="Cock J.M."/>
            <person name="Elias M."/>
            <person name="Gladyshev V.N."/>
            <person name="Groth M."/>
            <person name="Guda C."/>
            <person name="Hadaegh A."/>
            <person name="Iglesias-Rodriguez M.D."/>
            <person name="Jenkins J."/>
            <person name="Jones B.M."/>
            <person name="Lawson T."/>
            <person name="Leese F."/>
            <person name="Lindquist E."/>
            <person name="Lobanov A."/>
            <person name="Lomsadze A."/>
            <person name="Malik S.B."/>
            <person name="Marsh M.E."/>
            <person name="Mackinder L."/>
            <person name="Mock T."/>
            <person name="Mueller-Roeber B."/>
            <person name="Pagarete A."/>
            <person name="Parker M."/>
            <person name="Probert I."/>
            <person name="Quesneville H."/>
            <person name="Raines C."/>
            <person name="Rensing S.A."/>
            <person name="Riano-Pachon D.M."/>
            <person name="Richier S."/>
            <person name="Rokitta S."/>
            <person name="Shiraiwa Y."/>
            <person name="Soanes D.M."/>
            <person name="van der Giezen M."/>
            <person name="Wahlund T.M."/>
            <person name="Williams B."/>
            <person name="Wilson W."/>
            <person name="Wolfe G."/>
            <person name="Wurch L.L."/>
        </authorList>
    </citation>
    <scope>NUCLEOTIDE SEQUENCE</scope>
</reference>
<feature type="region of interest" description="Disordered" evidence="5">
    <location>
        <begin position="257"/>
        <end position="276"/>
    </location>
</feature>
<dbReference type="GO" id="GO:0055085">
    <property type="term" value="P:transmembrane transport"/>
    <property type="evidence" value="ECO:0007669"/>
    <property type="project" value="InterPro"/>
</dbReference>
<dbReference type="KEGG" id="ehx:EMIHUDRAFT_462542"/>
<evidence type="ECO:0000256" key="6">
    <source>
        <dbReference type="SAM" id="Phobius"/>
    </source>
</evidence>
<feature type="transmembrane region" description="Helical" evidence="6">
    <location>
        <begin position="187"/>
        <end position="210"/>
    </location>
</feature>
<sequence length="908" mass="93655">MASAAAAEEEATLEALAYTLIRITSLLLLGYVSARHLLPPGAQSGISAFVGTLALPALLFSSIAILQWDAVDWTIVAAVMLAKALTLACCVGVGVLITPRPANAGAEILNGAVLALLAVSSDDLGLGLPVMSALYGRGSRYVSQLFVIVPLHNLLVNPALLSLLALGCAQRSSAGGGRAELGPILRGVLRGLAGNPLVLAVLAGLATNLAGDTTPNLPLHLALDRSTTHSTSVSTSREERRDPRCEEPARNILGTFSELSDRRGEEGARADGAAEGAGGGDAYPATVLVLAGMASALAVLLKCAVFPLATRTLALALGPLVSGAATPTATTRLARSPRSGAETLDFAFLYGTLATSNVALVIASCYELAPKAHISPYLPISPHISCYELAPKARSRFPLLLVSAAVYQLSSPASAIAVSTNLERATHGISLLSCAMVLAGGTLQGAWRPPAPAGVRRQGGAPSSTATLRRVGVLAALQLCWSTAMLCVSADRLRAAAPAEAKVLFALISSLRWAVDSFLVAVAVAPRLSCRAQLLAAAAVAAAATAPVIAAWPAVWREAALPQWVLSEGHASACAVAYLAFALALAAASSRSLARARAVSSARRRVAVAIHATTALRAAGRQYQQQEDEPQQQPADESPRPKPSFLKSVSNLGAALSRSLDTRLGELSFTPADAASAGAAEEPAPGRKPHQLKPHPDSSTTTPPPSPPTSPPLSPPTSPPPSPPISPPAPAELPNSDGAKPPPGRGTCVRDDDALATSPADISSVAAVRVQKLIRGRVGRHRSFKVQQASADGLALRLRMLTILSMVRFAAQAAVLSATTHPASTDSGAALLFASLMLVDGQGGITFLLFGLTPRLNAVGPLLQKCLGRLHAVNPYSSRMSSRSCSAELPSDVRRRAKVTARRSMLYA</sequence>
<evidence type="ECO:0000256" key="4">
    <source>
        <dbReference type="ARBA" id="ARBA00023136"/>
    </source>
</evidence>
<dbReference type="AlphaFoldDB" id="A0A0D3KES7"/>
<evidence type="ECO:0000313" key="7">
    <source>
        <dbReference type="EnsemblProtists" id="EOD34262"/>
    </source>
</evidence>
<organism evidence="7 8">
    <name type="scientific">Emiliania huxleyi (strain CCMP1516)</name>
    <dbReference type="NCBI Taxonomy" id="280463"/>
    <lineage>
        <taxon>Eukaryota</taxon>
        <taxon>Haptista</taxon>
        <taxon>Haptophyta</taxon>
        <taxon>Prymnesiophyceae</taxon>
        <taxon>Isochrysidales</taxon>
        <taxon>Noelaerhabdaceae</taxon>
        <taxon>Emiliania</taxon>
    </lineage>
</organism>
<feature type="region of interest" description="Disordered" evidence="5">
    <location>
        <begin position="619"/>
        <end position="647"/>
    </location>
</feature>
<accession>A0A0D3KES7</accession>
<feature type="transmembrane region" description="Helical" evidence="6">
    <location>
        <begin position="104"/>
        <end position="121"/>
    </location>
</feature>
<feature type="compositionally biased region" description="Pro residues" evidence="5">
    <location>
        <begin position="702"/>
        <end position="731"/>
    </location>
</feature>
<reference evidence="7" key="2">
    <citation type="submission" date="2024-10" db="UniProtKB">
        <authorList>
            <consortium name="EnsemblProtists"/>
        </authorList>
    </citation>
    <scope>IDENTIFICATION</scope>
</reference>
<feature type="region of interest" description="Disordered" evidence="5">
    <location>
        <begin position="674"/>
        <end position="752"/>
    </location>
</feature>
<feature type="transmembrane region" description="Helical" evidence="6">
    <location>
        <begin position="575"/>
        <end position="594"/>
    </location>
</feature>
<feature type="transmembrane region" description="Helical" evidence="6">
    <location>
        <begin position="74"/>
        <end position="97"/>
    </location>
</feature>
<dbReference type="PaxDb" id="2903-EOD34262"/>
<feature type="transmembrane region" description="Helical" evidence="6">
    <location>
        <begin position="141"/>
        <end position="166"/>
    </location>
</feature>
<dbReference type="HOGENOM" id="CLU_319916_0_0_1"/>
<evidence type="ECO:0000256" key="5">
    <source>
        <dbReference type="SAM" id="MobiDB-lite"/>
    </source>
</evidence>
<dbReference type="InterPro" id="IPR004776">
    <property type="entry name" value="Mem_transp_PIN-like"/>
</dbReference>
<protein>
    <submittedName>
        <fullName evidence="7">Uncharacterized protein</fullName>
    </submittedName>
</protein>
<feature type="transmembrane region" description="Helical" evidence="6">
    <location>
        <begin position="534"/>
        <end position="555"/>
    </location>
</feature>
<feature type="transmembrane region" description="Helical" evidence="6">
    <location>
        <begin position="282"/>
        <end position="301"/>
    </location>
</feature>
<keyword evidence="4 6" id="KW-0472">Membrane</keyword>
<evidence type="ECO:0000256" key="3">
    <source>
        <dbReference type="ARBA" id="ARBA00022989"/>
    </source>
</evidence>
<comment type="subcellular location">
    <subcellularLocation>
        <location evidence="1">Membrane</location>
        <topology evidence="1">Multi-pass membrane protein</topology>
    </subcellularLocation>
</comment>
<dbReference type="GeneID" id="17279533"/>
<proteinExistence type="predicted"/>
<dbReference type="RefSeq" id="XP_005786691.1">
    <property type="nucleotide sequence ID" value="XM_005786634.1"/>
</dbReference>
<feature type="transmembrane region" description="Helical" evidence="6">
    <location>
        <begin position="313"/>
        <end position="334"/>
    </location>
</feature>
<keyword evidence="2 6" id="KW-0812">Transmembrane</keyword>
<dbReference type="PROSITE" id="PS50096">
    <property type="entry name" value="IQ"/>
    <property type="match status" value="1"/>
</dbReference>
<dbReference type="GO" id="GO:0016020">
    <property type="term" value="C:membrane"/>
    <property type="evidence" value="ECO:0007669"/>
    <property type="project" value="UniProtKB-SubCell"/>
</dbReference>
<evidence type="ECO:0000256" key="2">
    <source>
        <dbReference type="ARBA" id="ARBA00022692"/>
    </source>
</evidence>